<dbReference type="GO" id="GO:0016020">
    <property type="term" value="C:membrane"/>
    <property type="evidence" value="ECO:0007669"/>
    <property type="project" value="UniProtKB-SubCell"/>
</dbReference>
<dbReference type="InterPro" id="IPR013083">
    <property type="entry name" value="Znf_RING/FYVE/PHD"/>
</dbReference>
<sequence length="162" mass="17699">MSPTSIPDAAHGGQPSHTDYEKHPVAVRAAICVAFAFLICLLLYMLGWGQIRKTRHPVPPPVPQPDHTQYQHNRNVNEGPGIPKPATLTCRKLSLTAEGADARPCPVCLDDFAAGTVAARLPCGHVFCSACIEHWVSNHAFTCPMCRFNLETGSAHVKDWQH</sequence>
<dbReference type="EMBL" id="JAHLJV010000049">
    <property type="protein sequence ID" value="KAK1584909.1"/>
    <property type="molecule type" value="Genomic_DNA"/>
</dbReference>
<accession>A0AAD8PVV5</accession>
<reference evidence="15" key="1">
    <citation type="submission" date="2021-06" db="EMBL/GenBank/DDBJ databases">
        <title>Comparative genomics, transcriptomics and evolutionary studies reveal genomic signatures of adaptation to plant cell wall in hemibiotrophic fungi.</title>
        <authorList>
            <consortium name="DOE Joint Genome Institute"/>
            <person name="Baroncelli R."/>
            <person name="Diaz J.F."/>
            <person name="Benocci T."/>
            <person name="Peng M."/>
            <person name="Battaglia E."/>
            <person name="Haridas S."/>
            <person name="Andreopoulos W."/>
            <person name="Labutti K."/>
            <person name="Pangilinan J."/>
            <person name="Floch G.L."/>
            <person name="Makela M.R."/>
            <person name="Henrissat B."/>
            <person name="Grigoriev I.V."/>
            <person name="Crouch J.A."/>
            <person name="De Vries R.P."/>
            <person name="Sukno S.A."/>
            <person name="Thon M.R."/>
        </authorList>
    </citation>
    <scope>NUCLEOTIDE SEQUENCE</scope>
    <source>
        <strain evidence="15">CBS 125086</strain>
    </source>
</reference>
<evidence type="ECO:0000256" key="11">
    <source>
        <dbReference type="ARBA" id="ARBA00023136"/>
    </source>
</evidence>
<comment type="catalytic activity">
    <reaction evidence="1">
        <text>S-ubiquitinyl-[E2 ubiquitin-conjugating enzyme]-L-cysteine + [acceptor protein]-L-lysine = [E2 ubiquitin-conjugating enzyme]-L-cysteine + N(6)-ubiquitinyl-[acceptor protein]-L-lysine.</text>
        <dbReference type="EC" id="2.3.2.27"/>
    </reaction>
</comment>
<evidence type="ECO:0000256" key="8">
    <source>
        <dbReference type="ARBA" id="ARBA00022786"/>
    </source>
</evidence>
<dbReference type="RefSeq" id="XP_060411965.1">
    <property type="nucleotide sequence ID" value="XM_060558276.1"/>
</dbReference>
<dbReference type="Gene3D" id="3.30.40.10">
    <property type="entry name" value="Zinc/RING finger domain, C3HC4 (zinc finger)"/>
    <property type="match status" value="1"/>
</dbReference>
<dbReference type="GO" id="GO:0016567">
    <property type="term" value="P:protein ubiquitination"/>
    <property type="evidence" value="ECO:0007669"/>
    <property type="project" value="TreeGrafter"/>
</dbReference>
<dbReference type="PANTHER" id="PTHR45977">
    <property type="entry name" value="TARGET OF ERK KINASE MPK-1"/>
    <property type="match status" value="1"/>
</dbReference>
<name>A0AAD8PVV5_9PEZI</name>
<keyword evidence="16" id="KW-1185">Reference proteome</keyword>
<evidence type="ECO:0000256" key="6">
    <source>
        <dbReference type="ARBA" id="ARBA00022723"/>
    </source>
</evidence>
<comment type="caution">
    <text evidence="15">The sequence shown here is derived from an EMBL/GenBank/DDBJ whole genome shotgun (WGS) entry which is preliminary data.</text>
</comment>
<evidence type="ECO:0000313" key="16">
    <source>
        <dbReference type="Proteomes" id="UP001230504"/>
    </source>
</evidence>
<dbReference type="SMART" id="SM00184">
    <property type="entry name" value="RING"/>
    <property type="match status" value="1"/>
</dbReference>
<evidence type="ECO:0000313" key="15">
    <source>
        <dbReference type="EMBL" id="KAK1584909.1"/>
    </source>
</evidence>
<keyword evidence="10 13" id="KW-1133">Transmembrane helix</keyword>
<evidence type="ECO:0000259" key="14">
    <source>
        <dbReference type="PROSITE" id="PS50089"/>
    </source>
</evidence>
<dbReference type="GO" id="GO:0006511">
    <property type="term" value="P:ubiquitin-dependent protein catabolic process"/>
    <property type="evidence" value="ECO:0007669"/>
    <property type="project" value="TreeGrafter"/>
</dbReference>
<keyword evidence="9" id="KW-0862">Zinc</keyword>
<gene>
    <name evidence="15" type="ORF">LY79DRAFT_559752</name>
</gene>
<comment type="subcellular location">
    <subcellularLocation>
        <location evidence="2">Membrane</location>
        <topology evidence="2">Multi-pass membrane protein</topology>
    </subcellularLocation>
</comment>
<evidence type="ECO:0000256" key="1">
    <source>
        <dbReference type="ARBA" id="ARBA00000900"/>
    </source>
</evidence>
<dbReference type="GO" id="GO:0008270">
    <property type="term" value="F:zinc ion binding"/>
    <property type="evidence" value="ECO:0007669"/>
    <property type="project" value="UniProtKB-KW"/>
</dbReference>
<dbReference type="Proteomes" id="UP001230504">
    <property type="component" value="Unassembled WGS sequence"/>
</dbReference>
<evidence type="ECO:0000256" key="4">
    <source>
        <dbReference type="ARBA" id="ARBA00022679"/>
    </source>
</evidence>
<keyword evidence="8" id="KW-0833">Ubl conjugation pathway</keyword>
<dbReference type="SUPFAM" id="SSF57850">
    <property type="entry name" value="RING/U-box"/>
    <property type="match status" value="1"/>
</dbReference>
<evidence type="ECO:0000256" key="7">
    <source>
        <dbReference type="ARBA" id="ARBA00022771"/>
    </source>
</evidence>
<dbReference type="GeneID" id="85442516"/>
<keyword evidence="7 12" id="KW-0863">Zinc-finger</keyword>
<organism evidence="15 16">
    <name type="scientific">Colletotrichum navitas</name>
    <dbReference type="NCBI Taxonomy" id="681940"/>
    <lineage>
        <taxon>Eukaryota</taxon>
        <taxon>Fungi</taxon>
        <taxon>Dikarya</taxon>
        <taxon>Ascomycota</taxon>
        <taxon>Pezizomycotina</taxon>
        <taxon>Sordariomycetes</taxon>
        <taxon>Hypocreomycetidae</taxon>
        <taxon>Glomerellales</taxon>
        <taxon>Glomerellaceae</taxon>
        <taxon>Colletotrichum</taxon>
        <taxon>Colletotrichum graminicola species complex</taxon>
    </lineage>
</organism>
<dbReference type="EC" id="2.3.2.27" evidence="3"/>
<evidence type="ECO:0000256" key="3">
    <source>
        <dbReference type="ARBA" id="ARBA00012483"/>
    </source>
</evidence>
<evidence type="ECO:0000256" key="13">
    <source>
        <dbReference type="SAM" id="Phobius"/>
    </source>
</evidence>
<evidence type="ECO:0000256" key="2">
    <source>
        <dbReference type="ARBA" id="ARBA00004141"/>
    </source>
</evidence>
<dbReference type="AlphaFoldDB" id="A0AAD8PVV5"/>
<dbReference type="InterPro" id="IPR017907">
    <property type="entry name" value="Znf_RING_CS"/>
</dbReference>
<proteinExistence type="predicted"/>
<dbReference type="PROSITE" id="PS50089">
    <property type="entry name" value="ZF_RING_2"/>
    <property type="match status" value="1"/>
</dbReference>
<evidence type="ECO:0000256" key="9">
    <source>
        <dbReference type="ARBA" id="ARBA00022833"/>
    </source>
</evidence>
<evidence type="ECO:0000256" key="12">
    <source>
        <dbReference type="PROSITE-ProRule" id="PRU00175"/>
    </source>
</evidence>
<evidence type="ECO:0000256" key="10">
    <source>
        <dbReference type="ARBA" id="ARBA00022989"/>
    </source>
</evidence>
<protein>
    <recommendedName>
        <fullName evidence="3">RING-type E3 ubiquitin transferase</fullName>
        <ecNumber evidence="3">2.3.2.27</ecNumber>
    </recommendedName>
</protein>
<keyword evidence="4" id="KW-0808">Transferase</keyword>
<feature type="transmembrane region" description="Helical" evidence="13">
    <location>
        <begin position="25"/>
        <end position="46"/>
    </location>
</feature>
<dbReference type="Pfam" id="PF13639">
    <property type="entry name" value="zf-RING_2"/>
    <property type="match status" value="1"/>
</dbReference>
<dbReference type="InterPro" id="IPR001841">
    <property type="entry name" value="Znf_RING"/>
</dbReference>
<keyword evidence="5 13" id="KW-0812">Transmembrane</keyword>
<dbReference type="GO" id="GO:0061630">
    <property type="term" value="F:ubiquitin protein ligase activity"/>
    <property type="evidence" value="ECO:0007669"/>
    <property type="project" value="UniProtKB-EC"/>
</dbReference>
<feature type="domain" description="RING-type" evidence="14">
    <location>
        <begin position="105"/>
        <end position="147"/>
    </location>
</feature>
<keyword evidence="6" id="KW-0479">Metal-binding</keyword>
<evidence type="ECO:0000256" key="5">
    <source>
        <dbReference type="ARBA" id="ARBA00022692"/>
    </source>
</evidence>
<dbReference type="PROSITE" id="PS00518">
    <property type="entry name" value="ZF_RING_1"/>
    <property type="match status" value="1"/>
</dbReference>
<keyword evidence="11 13" id="KW-0472">Membrane</keyword>
<dbReference type="PANTHER" id="PTHR45977:SF4">
    <property type="entry name" value="RING-TYPE DOMAIN-CONTAINING PROTEIN"/>
    <property type="match status" value="1"/>
</dbReference>